<dbReference type="PROSITE" id="PS50011">
    <property type="entry name" value="PROTEIN_KINASE_DOM"/>
    <property type="match status" value="1"/>
</dbReference>
<gene>
    <name evidence="11" type="ORF">IWZ03DRAFT_176909</name>
</gene>
<keyword evidence="4 11" id="KW-0418">Kinase</keyword>
<evidence type="ECO:0000313" key="12">
    <source>
        <dbReference type="Proteomes" id="UP001363622"/>
    </source>
</evidence>
<dbReference type="GO" id="GO:0016301">
    <property type="term" value="F:kinase activity"/>
    <property type="evidence" value="ECO:0007669"/>
    <property type="project" value="UniProtKB-KW"/>
</dbReference>
<keyword evidence="1 8" id="KW-0723">Serine/threonine-protein kinase</keyword>
<dbReference type="SUPFAM" id="SSF56112">
    <property type="entry name" value="Protein kinase-like (PK-like)"/>
    <property type="match status" value="1"/>
</dbReference>
<evidence type="ECO:0000313" key="11">
    <source>
        <dbReference type="EMBL" id="KAK7517664.1"/>
    </source>
</evidence>
<dbReference type="PROSITE" id="PS00107">
    <property type="entry name" value="PROTEIN_KINASE_ATP"/>
    <property type="match status" value="1"/>
</dbReference>
<evidence type="ECO:0000256" key="4">
    <source>
        <dbReference type="ARBA" id="ARBA00022777"/>
    </source>
</evidence>
<evidence type="ECO:0000256" key="9">
    <source>
        <dbReference type="SAM" id="MobiDB-lite"/>
    </source>
</evidence>
<organism evidence="11 12">
    <name type="scientific">Phyllosticta citriasiana</name>
    <dbReference type="NCBI Taxonomy" id="595635"/>
    <lineage>
        <taxon>Eukaryota</taxon>
        <taxon>Fungi</taxon>
        <taxon>Dikarya</taxon>
        <taxon>Ascomycota</taxon>
        <taxon>Pezizomycotina</taxon>
        <taxon>Dothideomycetes</taxon>
        <taxon>Dothideomycetes incertae sedis</taxon>
        <taxon>Botryosphaeriales</taxon>
        <taxon>Phyllostictaceae</taxon>
        <taxon>Phyllosticta</taxon>
    </lineage>
</organism>
<evidence type="ECO:0000256" key="8">
    <source>
        <dbReference type="RuleBase" id="RU000304"/>
    </source>
</evidence>
<feature type="region of interest" description="Disordered" evidence="9">
    <location>
        <begin position="22"/>
        <end position="49"/>
    </location>
</feature>
<dbReference type="InterPro" id="IPR050915">
    <property type="entry name" value="MAP_kinase_kinase"/>
</dbReference>
<dbReference type="InterPro" id="IPR011009">
    <property type="entry name" value="Kinase-like_dom_sf"/>
</dbReference>
<name>A0ABR1KS60_9PEZI</name>
<feature type="binding site" evidence="7">
    <location>
        <position position="98"/>
    </location>
    <ligand>
        <name>ATP</name>
        <dbReference type="ChEBI" id="CHEBI:30616"/>
    </ligand>
</feature>
<evidence type="ECO:0000259" key="10">
    <source>
        <dbReference type="PROSITE" id="PS50011"/>
    </source>
</evidence>
<comment type="similarity">
    <text evidence="6">Belongs to the protein kinase superfamily. STE Ser/Thr protein kinase family. MAP kinase kinase subfamily.</text>
</comment>
<proteinExistence type="inferred from homology"/>
<dbReference type="PANTHER" id="PTHR47448">
    <property type="entry name" value="DUAL SPECIFICITY MITOGEN-ACTIVATED PROTEIN KINASE KINASE DSOR1-LIKE PROTEIN"/>
    <property type="match status" value="1"/>
</dbReference>
<dbReference type="Proteomes" id="UP001363622">
    <property type="component" value="Unassembled WGS sequence"/>
</dbReference>
<feature type="compositionally biased region" description="Polar residues" evidence="9">
    <location>
        <begin position="387"/>
        <end position="415"/>
    </location>
</feature>
<evidence type="ECO:0000256" key="1">
    <source>
        <dbReference type="ARBA" id="ARBA00022527"/>
    </source>
</evidence>
<dbReference type="Gene3D" id="3.30.200.20">
    <property type="entry name" value="Phosphorylase Kinase, domain 1"/>
    <property type="match status" value="1"/>
</dbReference>
<keyword evidence="5 7" id="KW-0067">ATP-binding</keyword>
<dbReference type="CDD" id="cd06620">
    <property type="entry name" value="PKc_Byr1_like"/>
    <property type="match status" value="1"/>
</dbReference>
<dbReference type="Gene3D" id="1.10.510.10">
    <property type="entry name" value="Transferase(Phosphotransferase) domain 1"/>
    <property type="match status" value="1"/>
</dbReference>
<evidence type="ECO:0000256" key="7">
    <source>
        <dbReference type="PROSITE-ProRule" id="PRU10141"/>
    </source>
</evidence>
<protein>
    <submittedName>
        <fullName evidence="11">Dual specificity mitogen-activated protein kinase</fullName>
    </submittedName>
</protein>
<accession>A0ABR1KS60</accession>
<feature type="domain" description="Protein kinase" evidence="10">
    <location>
        <begin position="69"/>
        <end position="333"/>
    </location>
</feature>
<feature type="compositionally biased region" description="Pro residues" evidence="9">
    <location>
        <begin position="447"/>
        <end position="463"/>
    </location>
</feature>
<evidence type="ECO:0000256" key="3">
    <source>
        <dbReference type="ARBA" id="ARBA00022741"/>
    </source>
</evidence>
<feature type="region of interest" description="Disordered" evidence="9">
    <location>
        <begin position="353"/>
        <end position="463"/>
    </location>
</feature>
<dbReference type="InterPro" id="IPR017441">
    <property type="entry name" value="Protein_kinase_ATP_BS"/>
</dbReference>
<dbReference type="InterPro" id="IPR000719">
    <property type="entry name" value="Prot_kinase_dom"/>
</dbReference>
<dbReference type="PANTHER" id="PTHR47448:SF1">
    <property type="entry name" value="SERINE_THREONINE-PROTEIN KINASE STE7 HOMOLOG"/>
    <property type="match status" value="1"/>
</dbReference>
<evidence type="ECO:0000256" key="2">
    <source>
        <dbReference type="ARBA" id="ARBA00022679"/>
    </source>
</evidence>
<evidence type="ECO:0000256" key="5">
    <source>
        <dbReference type="ARBA" id="ARBA00022840"/>
    </source>
</evidence>
<keyword evidence="3 7" id="KW-0547">Nucleotide-binding</keyword>
<dbReference type="Pfam" id="PF00069">
    <property type="entry name" value="Pkinase"/>
    <property type="match status" value="1"/>
</dbReference>
<dbReference type="PROSITE" id="PS00108">
    <property type="entry name" value="PROTEIN_KINASE_ST"/>
    <property type="match status" value="1"/>
</dbReference>
<sequence>MPDMADQFKTRTMKRKNVKGLALNAPQPRTMQSGADAQMPGSRRDDDDRAAGQLEIGVEFRLDLRAEDLIVLKELGHGNGGTVSKVQHAATKAIMARKIIHVEAKNEVRKRIVRELRIMHDCACPYIVSFYGAFQNDSGDVVMCMEYMDCGSLDSISKNFGPVRVDVLGKIAEAVLGGLTYLYKQHRIMHRDMKPSNILVNSRGQIKICDFGVSSELEGSVAETFVGTGTYMAPERIQGAKYTVKSDVWSVGLTLMELAIGKFPFNNSDNDDEPGGPQGILDLLQQIVLEPAPKLPKSDAFPTILEDMIARCLMKDPEQRPTPQELYESDAFILAAKRTPVDLAAWAVSMMERQNRKSHLAPRPHSAKTREMLRSSPNHSPPSSVSANQNDRNHGTSSSSGQTPRSATSQESSGARNGDRLDRPSYPTRASSTGQLSGGQPMQLPIRPAPPPTTPLPHPPRGI</sequence>
<dbReference type="InterPro" id="IPR049613">
    <property type="entry name" value="Byr1-like_cat"/>
</dbReference>
<feature type="compositionally biased region" description="Basic residues" evidence="9">
    <location>
        <begin position="356"/>
        <end position="367"/>
    </location>
</feature>
<keyword evidence="2" id="KW-0808">Transferase</keyword>
<comment type="caution">
    <text evidence="11">The sequence shown here is derived from an EMBL/GenBank/DDBJ whole genome shotgun (WGS) entry which is preliminary data.</text>
</comment>
<keyword evidence="12" id="KW-1185">Reference proteome</keyword>
<dbReference type="SMART" id="SM00220">
    <property type="entry name" value="S_TKc"/>
    <property type="match status" value="1"/>
</dbReference>
<evidence type="ECO:0000256" key="6">
    <source>
        <dbReference type="ARBA" id="ARBA00038035"/>
    </source>
</evidence>
<reference evidence="11 12" key="1">
    <citation type="submission" date="2024-04" db="EMBL/GenBank/DDBJ databases">
        <title>Phyllosticta paracitricarpa is synonymous to the EU quarantine fungus P. citricarpa based on phylogenomic analyses.</title>
        <authorList>
            <consortium name="Lawrence Berkeley National Laboratory"/>
            <person name="Van Ingen-Buijs V.A."/>
            <person name="Van Westerhoven A.C."/>
            <person name="Haridas S."/>
            <person name="Skiadas P."/>
            <person name="Martin F."/>
            <person name="Groenewald J.Z."/>
            <person name="Crous P.W."/>
            <person name="Seidl M.F."/>
        </authorList>
    </citation>
    <scope>NUCLEOTIDE SEQUENCE [LARGE SCALE GENOMIC DNA]</scope>
    <source>
        <strain evidence="11 12">CBS 123371</strain>
    </source>
</reference>
<dbReference type="InterPro" id="IPR008271">
    <property type="entry name" value="Ser/Thr_kinase_AS"/>
</dbReference>
<feature type="compositionally biased region" description="Low complexity" evidence="9">
    <location>
        <begin position="375"/>
        <end position="386"/>
    </location>
</feature>
<feature type="compositionally biased region" description="Polar residues" evidence="9">
    <location>
        <begin position="428"/>
        <end position="440"/>
    </location>
</feature>
<dbReference type="EMBL" id="JBBPHU010000005">
    <property type="protein sequence ID" value="KAK7517664.1"/>
    <property type="molecule type" value="Genomic_DNA"/>
</dbReference>